<evidence type="ECO:0000256" key="5">
    <source>
        <dbReference type="ARBA" id="ARBA00022694"/>
    </source>
</evidence>
<proteinExistence type="inferred from homology"/>
<dbReference type="RefSeq" id="XP_020076147.1">
    <property type="nucleotide sequence ID" value="XM_020221325.1"/>
</dbReference>
<dbReference type="AlphaFoldDB" id="A0A1E4RIM3"/>
<dbReference type="OrthoDB" id="329139at2759"/>
<protein>
    <recommendedName>
        <fullName evidence="4">EKC/KEOPS complex subunit CGI121</fullName>
    </recommendedName>
    <alternativeName>
        <fullName evidence="3">EKC/KEOPS complex subunit cgi121</fullName>
    </alternativeName>
</protein>
<dbReference type="SUPFAM" id="SSF143870">
    <property type="entry name" value="PF0523-like"/>
    <property type="match status" value="1"/>
</dbReference>
<evidence type="ECO:0000256" key="2">
    <source>
        <dbReference type="ARBA" id="ARBA00005546"/>
    </source>
</evidence>
<keyword evidence="10" id="KW-1185">Reference proteome</keyword>
<dbReference type="EMBL" id="KV454541">
    <property type="protein sequence ID" value="ODV67080.1"/>
    <property type="molecule type" value="Genomic_DNA"/>
</dbReference>
<evidence type="ECO:0000256" key="7">
    <source>
        <dbReference type="ARBA" id="ARBA00025043"/>
    </source>
</evidence>
<dbReference type="GO" id="GO:0005634">
    <property type="term" value="C:nucleus"/>
    <property type="evidence" value="ECO:0007669"/>
    <property type="project" value="UniProtKB-SubCell"/>
</dbReference>
<evidence type="ECO:0000256" key="3">
    <source>
        <dbReference type="ARBA" id="ARBA00015316"/>
    </source>
</evidence>
<sequence length="190" mass="21737">MTHSIRKLLQFKQHIYISCFKNVDPSVLSEVKTKLTEGDSNYDFCFLNTSCIVSEEQLLNSIHKALLNYNQGNMRARTLNTEIILSLSPINNVMDALKRFGVDGACPNVIVIKISEEASELENLDEYLQNLLKASREQNIELDDDTLFHEFLDLKKFKKLYKLNDARLSDDKPLQTQLTRLAISACHLKG</sequence>
<evidence type="ECO:0000313" key="9">
    <source>
        <dbReference type="EMBL" id="ODV67080.1"/>
    </source>
</evidence>
<evidence type="ECO:0000313" key="10">
    <source>
        <dbReference type="Proteomes" id="UP000095085"/>
    </source>
</evidence>
<dbReference type="GeneID" id="30995874"/>
<dbReference type="Proteomes" id="UP000095085">
    <property type="component" value="Unassembled WGS sequence"/>
</dbReference>
<comment type="similarity">
    <text evidence="2 8">Belongs to the CGI121/TPRKB family.</text>
</comment>
<reference evidence="10" key="1">
    <citation type="submission" date="2016-05" db="EMBL/GenBank/DDBJ databases">
        <title>Comparative genomics of biotechnologically important yeasts.</title>
        <authorList>
            <consortium name="DOE Joint Genome Institute"/>
            <person name="Riley R."/>
            <person name="Haridas S."/>
            <person name="Wolfe K.H."/>
            <person name="Lopes M.R."/>
            <person name="Hittinger C.T."/>
            <person name="Goker M."/>
            <person name="Salamov A."/>
            <person name="Wisecaver J."/>
            <person name="Long T.M."/>
            <person name="Aerts A.L."/>
            <person name="Barry K."/>
            <person name="Choi C."/>
            <person name="Clum A."/>
            <person name="Coughlan A.Y."/>
            <person name="Deshpande S."/>
            <person name="Douglass A.P."/>
            <person name="Hanson S.J."/>
            <person name="Klenk H.-P."/>
            <person name="Labutti K."/>
            <person name="Lapidus A."/>
            <person name="Lindquist E."/>
            <person name="Lipzen A."/>
            <person name="Meier-Kolthoff J.P."/>
            <person name="Ohm R.A."/>
            <person name="Otillar R.P."/>
            <person name="Pangilinan J."/>
            <person name="Peng Y."/>
            <person name="Rokas A."/>
            <person name="Rosa C.A."/>
            <person name="Scheuner C."/>
            <person name="Sibirny A.A."/>
            <person name="Slot J.C."/>
            <person name="Stielow J.B."/>
            <person name="Sun H."/>
            <person name="Kurtzman C.P."/>
            <person name="Blackwell M."/>
            <person name="Grigoriev I.V."/>
            <person name="Jeffries T.W."/>
        </authorList>
    </citation>
    <scope>NUCLEOTIDE SEQUENCE [LARGE SCALE GENOMIC DNA]</scope>
    <source>
        <strain evidence="10">NRRL Y-1933</strain>
    </source>
</reference>
<comment type="subcellular location">
    <subcellularLocation>
        <location evidence="1">Nucleus</location>
    </subcellularLocation>
</comment>
<dbReference type="GO" id="GO:0005829">
    <property type="term" value="C:cytosol"/>
    <property type="evidence" value="ECO:0007669"/>
    <property type="project" value="TreeGrafter"/>
</dbReference>
<dbReference type="Gene3D" id="3.30.2380.10">
    <property type="entry name" value="CGI121/TPRKB"/>
    <property type="match status" value="1"/>
</dbReference>
<accession>A0A1E4RIM3</accession>
<keyword evidence="5" id="KW-0819">tRNA processing</keyword>
<dbReference type="InterPro" id="IPR013926">
    <property type="entry name" value="CGI121/TPRKB"/>
</dbReference>
<comment type="function">
    <text evidence="7">Component of the EKC/KEOPS complex that is required for the formation of a threonylcarbamoyl group on adenosine at position 37 (t(6)A37) in tRNAs that read codons beginning with adenine. The complex is probably involved in the transfer of the threonylcarbamoyl moiety of threonylcarbamoyl-AMP (TC-AMP) to the N6 group of A37. CGI121 acts as an allosteric effector that regulates the t(6)A activity of the complex. The EKC/KEOPS complex also promotes both telomere uncapping and telomere elongation. The complex is required for efficient recruitment of transcriptional coactivators. CGI121 is not required for tRNA modification.</text>
</comment>
<dbReference type="GO" id="GO:0000408">
    <property type="term" value="C:EKC/KEOPS complex"/>
    <property type="evidence" value="ECO:0007669"/>
    <property type="project" value="TreeGrafter"/>
</dbReference>
<dbReference type="GO" id="GO:0002949">
    <property type="term" value="P:tRNA threonylcarbamoyladenosine modification"/>
    <property type="evidence" value="ECO:0007669"/>
    <property type="project" value="TreeGrafter"/>
</dbReference>
<keyword evidence="6 8" id="KW-0539">Nucleus</keyword>
<evidence type="ECO:0000256" key="1">
    <source>
        <dbReference type="ARBA" id="ARBA00004123"/>
    </source>
</evidence>
<dbReference type="PANTHER" id="PTHR15840">
    <property type="entry name" value="CGI-121 FAMILY MEMBER"/>
    <property type="match status" value="1"/>
</dbReference>
<name>A0A1E4RIM3_9ASCO</name>
<dbReference type="PANTHER" id="PTHR15840:SF10">
    <property type="entry name" value="EKC_KEOPS COMPLEX SUBUNIT TPRKB"/>
    <property type="match status" value="1"/>
</dbReference>
<dbReference type="InterPro" id="IPR036504">
    <property type="entry name" value="CGI121/TPRKB_sf"/>
</dbReference>
<gene>
    <name evidence="9" type="ORF">HYPBUDRAFT_153011</name>
</gene>
<evidence type="ECO:0000256" key="4">
    <source>
        <dbReference type="ARBA" id="ARBA00016009"/>
    </source>
</evidence>
<dbReference type="STRING" id="984485.A0A1E4RIM3"/>
<dbReference type="Pfam" id="PF08617">
    <property type="entry name" value="CGI-121"/>
    <property type="match status" value="1"/>
</dbReference>
<evidence type="ECO:0000256" key="6">
    <source>
        <dbReference type="ARBA" id="ARBA00023242"/>
    </source>
</evidence>
<organism evidence="9 10">
    <name type="scientific">Hyphopichia burtonii NRRL Y-1933</name>
    <dbReference type="NCBI Taxonomy" id="984485"/>
    <lineage>
        <taxon>Eukaryota</taxon>
        <taxon>Fungi</taxon>
        <taxon>Dikarya</taxon>
        <taxon>Ascomycota</taxon>
        <taxon>Saccharomycotina</taxon>
        <taxon>Pichiomycetes</taxon>
        <taxon>Debaryomycetaceae</taxon>
        <taxon>Hyphopichia</taxon>
    </lineage>
</organism>
<evidence type="ECO:0000256" key="8">
    <source>
        <dbReference type="RuleBase" id="RU004398"/>
    </source>
</evidence>